<organism evidence="3">
    <name type="scientific">Fagus sylvatica</name>
    <name type="common">Beechnut</name>
    <dbReference type="NCBI Taxonomy" id="28930"/>
    <lineage>
        <taxon>Eukaryota</taxon>
        <taxon>Viridiplantae</taxon>
        <taxon>Streptophyta</taxon>
        <taxon>Embryophyta</taxon>
        <taxon>Tracheophyta</taxon>
        <taxon>Spermatophyta</taxon>
        <taxon>Magnoliopsida</taxon>
        <taxon>eudicotyledons</taxon>
        <taxon>Gunneridae</taxon>
        <taxon>Pentapetalae</taxon>
        <taxon>rosids</taxon>
        <taxon>fabids</taxon>
        <taxon>Fagales</taxon>
        <taxon>Fagaceae</taxon>
        <taxon>Fagus</taxon>
    </lineage>
</organism>
<keyword evidence="2" id="KW-1133">Transmembrane helix</keyword>
<dbReference type="PANTHER" id="PTHR31170">
    <property type="entry name" value="BNAC04G53230D PROTEIN"/>
    <property type="match status" value="1"/>
</dbReference>
<proteinExistence type="predicted"/>
<gene>
    <name evidence="3" type="ORF">FSB_LOCUS7699</name>
</gene>
<sequence length="465" mass="53950">MMNLQNEQEISNERQEKNEQAADCESTAKTYLRSILDNDDQPIINTSKDFLRCPKVPPMLRNIERSKDYYDPKFISFGPYHHEKDELQATQKIKTKVMQNFILEHGKEIEDLYNQVRLLNDYSRRCYVDGSTDAYGDEAFALMMLQDGCFILFLIELRIYTFRKNNEWRTSRNEEISSMIKNHLGHSELVLMCNMYKENEGLTMIKSFLYRIHWGEFPKEVTRDENEMEPDHLLGLLKTLISKCGDHVETVLEKADSAMDVICYLQSFSSVSDLKEIDFKPSNSISLHSALLKEKPKSTSLRDVDFRSSFFSGELKLPPLFVGDQSQLYYTNLIAFEACAPIDCTVTSYINFMNLLIANPKDVKALRSKRIIPTLHSDEDVFTMFKEISATATATATNLLDDITMYQGVREKIEEHCNNKIKIWIGEMRHKYFSQPWPVISLLVAVVVIILTFLQTFYTIKPRKA</sequence>
<keyword evidence="2" id="KW-0812">Transmembrane</keyword>
<evidence type="ECO:0000256" key="1">
    <source>
        <dbReference type="SAM" id="MobiDB-lite"/>
    </source>
</evidence>
<protein>
    <submittedName>
        <fullName evidence="3">Uncharacterized protein</fullName>
    </submittedName>
</protein>
<reference evidence="3" key="1">
    <citation type="submission" date="2018-02" db="EMBL/GenBank/DDBJ databases">
        <authorList>
            <person name="Cohen D.B."/>
            <person name="Kent A.D."/>
        </authorList>
    </citation>
    <scope>NUCLEOTIDE SEQUENCE</scope>
</reference>
<feature type="compositionally biased region" description="Basic and acidic residues" evidence="1">
    <location>
        <begin position="11"/>
        <end position="20"/>
    </location>
</feature>
<dbReference type="InterPro" id="IPR004158">
    <property type="entry name" value="DUF247_pln"/>
</dbReference>
<dbReference type="EMBL" id="OIVN01000414">
    <property type="protein sequence ID" value="SPC79817.1"/>
    <property type="molecule type" value="Genomic_DNA"/>
</dbReference>
<evidence type="ECO:0000256" key="2">
    <source>
        <dbReference type="SAM" id="Phobius"/>
    </source>
</evidence>
<keyword evidence="2" id="KW-0472">Membrane</keyword>
<dbReference type="PANTHER" id="PTHR31170:SF25">
    <property type="entry name" value="BNAA09G04570D PROTEIN"/>
    <property type="match status" value="1"/>
</dbReference>
<dbReference type="Pfam" id="PF03140">
    <property type="entry name" value="DUF247"/>
    <property type="match status" value="1"/>
</dbReference>
<name>A0A2N9ELS8_FAGSY</name>
<feature type="transmembrane region" description="Helical" evidence="2">
    <location>
        <begin position="437"/>
        <end position="460"/>
    </location>
</feature>
<dbReference type="AlphaFoldDB" id="A0A2N9ELS8"/>
<accession>A0A2N9ELS8</accession>
<feature type="region of interest" description="Disordered" evidence="1">
    <location>
        <begin position="1"/>
        <end position="24"/>
    </location>
</feature>
<evidence type="ECO:0000313" key="3">
    <source>
        <dbReference type="EMBL" id="SPC79817.1"/>
    </source>
</evidence>